<comment type="caution">
    <text evidence="1">The sequence shown here is derived from an EMBL/GenBank/DDBJ whole genome shotgun (WGS) entry which is preliminary data.</text>
</comment>
<evidence type="ECO:0000313" key="2">
    <source>
        <dbReference type="Proteomes" id="UP001447188"/>
    </source>
</evidence>
<keyword evidence="2" id="KW-1185">Reference proteome</keyword>
<organism evidence="1 2">
    <name type="scientific">Discina gigas</name>
    <dbReference type="NCBI Taxonomy" id="1032678"/>
    <lineage>
        <taxon>Eukaryota</taxon>
        <taxon>Fungi</taxon>
        <taxon>Dikarya</taxon>
        <taxon>Ascomycota</taxon>
        <taxon>Pezizomycotina</taxon>
        <taxon>Pezizomycetes</taxon>
        <taxon>Pezizales</taxon>
        <taxon>Discinaceae</taxon>
        <taxon>Discina</taxon>
    </lineage>
</organism>
<name>A0ABR3G411_9PEZI</name>
<gene>
    <name evidence="1" type="ORF">Q9L58_010471</name>
</gene>
<accession>A0ABR3G411</accession>
<reference evidence="1 2" key="1">
    <citation type="submission" date="2024-02" db="EMBL/GenBank/DDBJ databases">
        <title>Discinaceae phylogenomics.</title>
        <authorList>
            <person name="Dirks A.C."/>
            <person name="James T.Y."/>
        </authorList>
    </citation>
    <scope>NUCLEOTIDE SEQUENCE [LARGE SCALE GENOMIC DNA]</scope>
    <source>
        <strain evidence="1 2">ACD0624</strain>
    </source>
</reference>
<dbReference type="EMBL" id="JBBBZM010000425">
    <property type="protein sequence ID" value="KAL0630682.1"/>
    <property type="molecule type" value="Genomic_DNA"/>
</dbReference>
<proteinExistence type="predicted"/>
<evidence type="ECO:0000313" key="1">
    <source>
        <dbReference type="EMBL" id="KAL0630682.1"/>
    </source>
</evidence>
<sequence length="87" mass="9972">MSDPVIHDGGTSLSQETLHEIKARMAAKTFDVTDYPALSLMKSGQPHYRQLVDEDGNIIGKWFKFMYLDFEDIQHLSDETIVELLEN</sequence>
<dbReference type="Proteomes" id="UP001447188">
    <property type="component" value="Unassembled WGS sequence"/>
</dbReference>
<protein>
    <submittedName>
        <fullName evidence="1">Uncharacterized protein</fullName>
    </submittedName>
</protein>